<dbReference type="Gene3D" id="3.40.50.200">
    <property type="entry name" value="Peptidase S8/S53 domain"/>
    <property type="match status" value="1"/>
</dbReference>
<dbReference type="InterPro" id="IPR034058">
    <property type="entry name" value="TagA/B/C/D_pept_dom"/>
</dbReference>
<dbReference type="InterPro" id="IPR000209">
    <property type="entry name" value="Peptidase_S8/S53_dom"/>
</dbReference>
<dbReference type="EMBL" id="LGTQ01000013">
    <property type="protein sequence ID" value="KPM46828.1"/>
    <property type="molecule type" value="Genomic_DNA"/>
</dbReference>
<dbReference type="GO" id="GO:0006508">
    <property type="term" value="P:proteolysis"/>
    <property type="evidence" value="ECO:0007669"/>
    <property type="project" value="UniProtKB-KW"/>
</dbReference>
<keyword evidence="6" id="KW-0732">Signal</keyword>
<dbReference type="OrthoDB" id="9792152at2"/>
<dbReference type="PRINTS" id="PR00723">
    <property type="entry name" value="SUBTILISIN"/>
</dbReference>
<feature type="active site" description="Charge relay system" evidence="5">
    <location>
        <position position="128"/>
    </location>
</feature>
<dbReference type="PANTHER" id="PTHR43399:SF4">
    <property type="entry name" value="CELL WALL-ASSOCIATED PROTEASE"/>
    <property type="match status" value="1"/>
</dbReference>
<dbReference type="PATRIC" id="fig|1605367.3.peg.715"/>
<name>A0A0N8H9A5_9BACT</name>
<organism evidence="8 9">
    <name type="scientific">Jiulongibacter sediminis</name>
    <dbReference type="NCBI Taxonomy" id="1605367"/>
    <lineage>
        <taxon>Bacteria</taxon>
        <taxon>Pseudomonadati</taxon>
        <taxon>Bacteroidota</taxon>
        <taxon>Cytophagia</taxon>
        <taxon>Cytophagales</taxon>
        <taxon>Leadbetterellaceae</taxon>
        <taxon>Jiulongibacter</taxon>
    </lineage>
</organism>
<keyword evidence="4 5" id="KW-0720">Serine protease</keyword>
<feature type="signal peptide" evidence="6">
    <location>
        <begin position="1"/>
        <end position="20"/>
    </location>
</feature>
<keyword evidence="3 5" id="KW-0378">Hydrolase</keyword>
<protein>
    <recommendedName>
        <fullName evidence="7">Peptidase S8/S53 domain-containing protein</fullName>
    </recommendedName>
</protein>
<dbReference type="RefSeq" id="WP_055150429.1">
    <property type="nucleotide sequence ID" value="NZ_JXSZ01000013.1"/>
</dbReference>
<evidence type="ECO:0000256" key="1">
    <source>
        <dbReference type="ARBA" id="ARBA00011073"/>
    </source>
</evidence>
<feature type="active site" description="Charge relay system" evidence="5">
    <location>
        <position position="350"/>
    </location>
</feature>
<dbReference type="InterPro" id="IPR023828">
    <property type="entry name" value="Peptidase_S8_Ser-AS"/>
</dbReference>
<evidence type="ECO:0000256" key="5">
    <source>
        <dbReference type="PROSITE-ProRule" id="PRU01240"/>
    </source>
</evidence>
<dbReference type="InterPro" id="IPR015500">
    <property type="entry name" value="Peptidase_S8_subtilisin-rel"/>
</dbReference>
<dbReference type="CDD" id="cd04842">
    <property type="entry name" value="Peptidases_S8_Kp43_protease"/>
    <property type="match status" value="1"/>
</dbReference>
<dbReference type="Gene3D" id="2.60.120.380">
    <property type="match status" value="1"/>
</dbReference>
<dbReference type="AlphaFoldDB" id="A0A0N8H9A5"/>
<dbReference type="Pfam" id="PF00082">
    <property type="entry name" value="Peptidase_S8"/>
    <property type="match status" value="1"/>
</dbReference>
<evidence type="ECO:0000313" key="9">
    <source>
        <dbReference type="Proteomes" id="UP000050454"/>
    </source>
</evidence>
<feature type="chain" id="PRO_5006026298" description="Peptidase S8/S53 domain-containing protein" evidence="6">
    <location>
        <begin position="21"/>
        <end position="657"/>
    </location>
</feature>
<dbReference type="NCBIfam" id="NF045639">
    <property type="entry name" value="GCX_COOH"/>
    <property type="match status" value="1"/>
</dbReference>
<dbReference type="InterPro" id="IPR055015">
    <property type="entry name" value="GCX_COOH"/>
</dbReference>
<keyword evidence="9" id="KW-1185">Reference proteome</keyword>
<evidence type="ECO:0000313" key="8">
    <source>
        <dbReference type="EMBL" id="KPM46828.1"/>
    </source>
</evidence>
<evidence type="ECO:0000256" key="4">
    <source>
        <dbReference type="ARBA" id="ARBA00022825"/>
    </source>
</evidence>
<reference evidence="8 9" key="1">
    <citation type="submission" date="2015-07" db="EMBL/GenBank/DDBJ databases">
        <title>The draft genome sequence of Leadbetterella sp. JN14-9.</title>
        <authorList>
            <person name="Liu Y."/>
            <person name="Du J."/>
            <person name="Shao Z."/>
        </authorList>
    </citation>
    <scope>NUCLEOTIDE SEQUENCE [LARGE SCALE GENOMIC DNA]</scope>
    <source>
        <strain evidence="8 9">JN14-9</strain>
    </source>
</reference>
<dbReference type="PROSITE" id="PS51892">
    <property type="entry name" value="SUBTILASE"/>
    <property type="match status" value="1"/>
</dbReference>
<dbReference type="PROSITE" id="PS00138">
    <property type="entry name" value="SUBTILASE_SER"/>
    <property type="match status" value="1"/>
</dbReference>
<feature type="active site" description="Charge relay system" evidence="5">
    <location>
        <position position="163"/>
    </location>
</feature>
<comment type="caution">
    <text evidence="8">The sequence shown here is derived from an EMBL/GenBank/DDBJ whole genome shotgun (WGS) entry which is preliminary data.</text>
</comment>
<gene>
    <name evidence="8" type="ORF">AFM12_16410</name>
</gene>
<dbReference type="GO" id="GO:0004252">
    <property type="term" value="F:serine-type endopeptidase activity"/>
    <property type="evidence" value="ECO:0007669"/>
    <property type="project" value="UniProtKB-UniRule"/>
</dbReference>
<comment type="similarity">
    <text evidence="1 5">Belongs to the peptidase S8 family.</text>
</comment>
<keyword evidence="2 5" id="KW-0645">Protease</keyword>
<dbReference type="InterPro" id="IPR036852">
    <property type="entry name" value="Peptidase_S8/S53_dom_sf"/>
</dbReference>
<dbReference type="STRING" id="1605367.AFM12_16410"/>
<dbReference type="PANTHER" id="PTHR43399">
    <property type="entry name" value="SUBTILISIN-RELATED"/>
    <property type="match status" value="1"/>
</dbReference>
<dbReference type="SUPFAM" id="SSF52743">
    <property type="entry name" value="Subtilisin-like"/>
    <property type="match status" value="1"/>
</dbReference>
<accession>A0A0N8H9A5</accession>
<dbReference type="InterPro" id="IPR051048">
    <property type="entry name" value="Peptidase_S8/S53_subtilisin"/>
</dbReference>
<sequence>MKKRINLFLIFLIGSFGSLAQSSQERLSISSSMDSTILNQIKSQFQLNYDKREREIGQYLIKNPEQKRSFVKDGSVYYLQRIDANGTPIYINTKNKASGELIKANQLYTGGSLGVNIAGQSMIAGVWDGGQVRASHELLSGKVGMQAGQTYDGSASNYAGNNHQTHVTGTIVGKDIVNQPSARGIAFEASAQNYDWDNDLAEMATFASGGYLISNHSYGYSNDNTLPEWLFGAYDYQAQQWDLLLKNAPNYLPFIAVGNEQQFNGNSAKAGYDLITGTCAAKNVMTVGAVNGDKTMSDYSNWGPTDDGRLKPEIVTKGTGINSSYFADQNTNQPSDVAYSGNGANSSGTSYASPAAAGAGLLLQQYYNSLHGSYMKAATLKALMLTTAEDLGQPGPDNKFGWGLLDVEKAADAIKSKSSAGNPTAQQVSDTDSKGSFIEEITYNIANNGLAEREVSVTADGSVPLIVGIAWTDDEGTEQTSAEGVDPTTSRLVHEFDLLVRNVNSSNDTRPWKPSVMSNRTANATLQTGWFDGNNNNYKQVKIDNPVAGAEYKIFIRKKASSPAALKAISLVVTGTSQTACPQTLTLTNPTHNVSTGIQVFQAVQTVVASNVISGSADVVMRAGNSIELKPSTSGGGNTFESGSGTKFLATIGGCAN</sequence>
<evidence type="ECO:0000259" key="7">
    <source>
        <dbReference type="Pfam" id="PF00082"/>
    </source>
</evidence>
<evidence type="ECO:0000256" key="3">
    <source>
        <dbReference type="ARBA" id="ARBA00022801"/>
    </source>
</evidence>
<dbReference type="Proteomes" id="UP000050454">
    <property type="component" value="Unassembled WGS sequence"/>
</dbReference>
<feature type="domain" description="Peptidase S8/S53" evidence="7">
    <location>
        <begin position="132"/>
        <end position="403"/>
    </location>
</feature>
<proteinExistence type="inferred from homology"/>
<evidence type="ECO:0000256" key="2">
    <source>
        <dbReference type="ARBA" id="ARBA00022670"/>
    </source>
</evidence>
<evidence type="ECO:0000256" key="6">
    <source>
        <dbReference type="SAM" id="SignalP"/>
    </source>
</evidence>